<accession>A0ABW4FY69</accession>
<protein>
    <submittedName>
        <fullName evidence="1">Uncharacterized protein</fullName>
    </submittedName>
</protein>
<keyword evidence="2" id="KW-1185">Reference proteome</keyword>
<comment type="caution">
    <text evidence="1">The sequence shown here is derived from an EMBL/GenBank/DDBJ whole genome shotgun (WGS) entry which is preliminary data.</text>
</comment>
<organism evidence="1 2">
    <name type="scientific">Pseudonocardia aurantiaca</name>
    <dbReference type="NCBI Taxonomy" id="75290"/>
    <lineage>
        <taxon>Bacteria</taxon>
        <taxon>Bacillati</taxon>
        <taxon>Actinomycetota</taxon>
        <taxon>Actinomycetes</taxon>
        <taxon>Pseudonocardiales</taxon>
        <taxon>Pseudonocardiaceae</taxon>
        <taxon>Pseudonocardia</taxon>
    </lineage>
</organism>
<sequence>MHTLQQLVDYLNAHGAPSQLIDQVRSLQGRHILNAQTFQDLSNRFGWHPRGISLPDAVNWVRQGVHN</sequence>
<name>A0ABW4FY69_9PSEU</name>
<evidence type="ECO:0000313" key="1">
    <source>
        <dbReference type="EMBL" id="MFD1535093.1"/>
    </source>
</evidence>
<reference evidence="2" key="1">
    <citation type="journal article" date="2019" name="Int. J. Syst. Evol. Microbiol.">
        <title>The Global Catalogue of Microorganisms (GCM) 10K type strain sequencing project: providing services to taxonomists for standard genome sequencing and annotation.</title>
        <authorList>
            <consortium name="The Broad Institute Genomics Platform"/>
            <consortium name="The Broad Institute Genome Sequencing Center for Infectious Disease"/>
            <person name="Wu L."/>
            <person name="Ma J."/>
        </authorList>
    </citation>
    <scope>NUCLEOTIDE SEQUENCE [LARGE SCALE GENOMIC DNA]</scope>
    <source>
        <strain evidence="2">JCM 12165</strain>
    </source>
</reference>
<proteinExistence type="predicted"/>
<gene>
    <name evidence="1" type="ORF">ACFSCY_37365</name>
</gene>
<evidence type="ECO:0000313" key="2">
    <source>
        <dbReference type="Proteomes" id="UP001597145"/>
    </source>
</evidence>
<dbReference type="Proteomes" id="UP001597145">
    <property type="component" value="Unassembled WGS sequence"/>
</dbReference>
<dbReference type="RefSeq" id="WP_343973296.1">
    <property type="nucleotide sequence ID" value="NZ_BAAAJG010000003.1"/>
</dbReference>
<dbReference type="EMBL" id="JBHUCP010000048">
    <property type="protein sequence ID" value="MFD1535093.1"/>
    <property type="molecule type" value="Genomic_DNA"/>
</dbReference>